<feature type="transmembrane region" description="Helical" evidence="6">
    <location>
        <begin position="221"/>
        <end position="243"/>
    </location>
</feature>
<gene>
    <name evidence="7" type="ORF">HFP15_11455</name>
</gene>
<organism evidence="7 8">
    <name type="scientific">Amycolatopsis acididurans</name>
    <dbReference type="NCBI Taxonomy" id="2724524"/>
    <lineage>
        <taxon>Bacteria</taxon>
        <taxon>Bacillati</taxon>
        <taxon>Actinomycetota</taxon>
        <taxon>Actinomycetes</taxon>
        <taxon>Pseudonocardiales</taxon>
        <taxon>Pseudonocardiaceae</taxon>
        <taxon>Amycolatopsis</taxon>
    </lineage>
</organism>
<evidence type="ECO:0000256" key="5">
    <source>
        <dbReference type="ARBA" id="ARBA00023136"/>
    </source>
</evidence>
<evidence type="ECO:0000256" key="3">
    <source>
        <dbReference type="ARBA" id="ARBA00022692"/>
    </source>
</evidence>
<keyword evidence="2" id="KW-1003">Cell membrane</keyword>
<keyword evidence="3 6" id="KW-0812">Transmembrane</keyword>
<evidence type="ECO:0000313" key="7">
    <source>
        <dbReference type="EMBL" id="NKQ53497.1"/>
    </source>
</evidence>
<sequence length="313" mass="33013">MHEAHHCYRLTIVTNKILDVARWVAIVVVIGFAVRVLTQNWSEFWRTLRGIPWETSALSMLALVVAMGVSTLGWVVVVDGLGTRLGFLRGARICLVGQLGKYVPGSLWAYLLQMELGRKAGLSRARVASGSLIQFCIGLVAALPLALLAAPNGWVLAALPAVVLLHPKVVNWSAALARKLLRRPPIEVKVSGWAIAKAFAAAVAAWTMQGVHLWLLAGTNAPLLTCIGAMALAMTSGTFAFLLPSGAGVREAVLVAVLSSAGIPAGQALAFALASRVMFTVADLFTALAAAGTSKWAAQSGREHDGAHLITSE</sequence>
<dbReference type="InterPro" id="IPR022791">
    <property type="entry name" value="L-PG_synthase/AglD"/>
</dbReference>
<proteinExistence type="predicted"/>
<name>A0ABX1J5D1_9PSEU</name>
<feature type="transmembrane region" description="Helical" evidence="6">
    <location>
        <begin position="198"/>
        <end position="215"/>
    </location>
</feature>
<comment type="caution">
    <text evidence="7">The sequence shown here is derived from an EMBL/GenBank/DDBJ whole genome shotgun (WGS) entry which is preliminary data.</text>
</comment>
<evidence type="ECO:0000256" key="2">
    <source>
        <dbReference type="ARBA" id="ARBA00022475"/>
    </source>
</evidence>
<comment type="subcellular location">
    <subcellularLocation>
        <location evidence="1">Cell membrane</location>
        <topology evidence="1">Multi-pass membrane protein</topology>
    </subcellularLocation>
</comment>
<evidence type="ECO:0000256" key="1">
    <source>
        <dbReference type="ARBA" id="ARBA00004651"/>
    </source>
</evidence>
<dbReference type="Pfam" id="PF03706">
    <property type="entry name" value="LPG_synthase_TM"/>
    <property type="match status" value="1"/>
</dbReference>
<evidence type="ECO:0000256" key="4">
    <source>
        <dbReference type="ARBA" id="ARBA00022989"/>
    </source>
</evidence>
<keyword evidence="8" id="KW-1185">Reference proteome</keyword>
<accession>A0ABX1J5D1</accession>
<evidence type="ECO:0000313" key="8">
    <source>
        <dbReference type="Proteomes" id="UP000715441"/>
    </source>
</evidence>
<dbReference type="EMBL" id="JAAXLS010000005">
    <property type="protein sequence ID" value="NKQ53497.1"/>
    <property type="molecule type" value="Genomic_DNA"/>
</dbReference>
<feature type="transmembrane region" description="Helical" evidence="6">
    <location>
        <begin position="252"/>
        <end position="274"/>
    </location>
</feature>
<feature type="transmembrane region" description="Helical" evidence="6">
    <location>
        <begin position="132"/>
        <end position="150"/>
    </location>
</feature>
<keyword evidence="4 6" id="KW-1133">Transmembrane helix</keyword>
<evidence type="ECO:0000256" key="6">
    <source>
        <dbReference type="SAM" id="Phobius"/>
    </source>
</evidence>
<dbReference type="Proteomes" id="UP000715441">
    <property type="component" value="Unassembled WGS sequence"/>
</dbReference>
<keyword evidence="5 6" id="KW-0472">Membrane</keyword>
<feature type="transmembrane region" description="Helical" evidence="6">
    <location>
        <begin position="58"/>
        <end position="78"/>
    </location>
</feature>
<reference evidence="7 8" key="1">
    <citation type="submission" date="2020-04" db="EMBL/GenBank/DDBJ databases">
        <title>Novel species.</title>
        <authorList>
            <person name="Teo W.F.A."/>
            <person name="Lipun K."/>
            <person name="Srisuk N."/>
            <person name="Duangmal K."/>
        </authorList>
    </citation>
    <scope>NUCLEOTIDE SEQUENCE [LARGE SCALE GENOMIC DNA]</scope>
    <source>
        <strain evidence="7 8">K13G38</strain>
    </source>
</reference>
<feature type="transmembrane region" description="Helical" evidence="6">
    <location>
        <begin position="156"/>
        <end position="177"/>
    </location>
</feature>
<protein>
    <submittedName>
        <fullName evidence="7">Flippase-like domain-containing protein</fullName>
    </submittedName>
</protein>
<feature type="transmembrane region" description="Helical" evidence="6">
    <location>
        <begin position="20"/>
        <end position="37"/>
    </location>
</feature>